<gene>
    <name evidence="2" type="ORF">GJQ55_05140</name>
</gene>
<protein>
    <recommendedName>
        <fullName evidence="1">Alginate export domain-containing protein</fullName>
    </recommendedName>
</protein>
<name>A0A9X7UVP2_9GAMM</name>
<dbReference type="EMBL" id="CP046056">
    <property type="protein sequence ID" value="QQD23902.1"/>
    <property type="molecule type" value="Genomic_DNA"/>
</dbReference>
<accession>A0A9X7UVP2</accession>
<dbReference type="InterPro" id="IPR025388">
    <property type="entry name" value="Alginate_export_dom"/>
</dbReference>
<organism evidence="2 3">
    <name type="scientific">Venatoribacter cucullus</name>
    <dbReference type="NCBI Taxonomy" id="2661630"/>
    <lineage>
        <taxon>Bacteria</taxon>
        <taxon>Pseudomonadati</taxon>
        <taxon>Pseudomonadota</taxon>
        <taxon>Gammaproteobacteria</taxon>
        <taxon>Oceanospirillales</taxon>
        <taxon>Oceanospirillaceae</taxon>
        <taxon>Venatoribacter</taxon>
    </lineage>
</organism>
<evidence type="ECO:0000259" key="1">
    <source>
        <dbReference type="Pfam" id="PF13372"/>
    </source>
</evidence>
<evidence type="ECO:0000313" key="3">
    <source>
        <dbReference type="Proteomes" id="UP000596074"/>
    </source>
</evidence>
<reference evidence="2 3" key="1">
    <citation type="submission" date="2019-11" db="EMBL/GenBank/DDBJ databases">
        <title>Venatorbacter sp. nov. a predator of Campylobacter and other Gram-negative bacteria.</title>
        <authorList>
            <person name="Saeedi A."/>
            <person name="Cummings N.J."/>
            <person name="Connerton I.F."/>
            <person name="Connerton P.L."/>
        </authorList>
    </citation>
    <scope>NUCLEOTIDE SEQUENCE [LARGE SCALE GENOMIC DNA]</scope>
    <source>
        <strain evidence="2">XL5</strain>
    </source>
</reference>
<dbReference type="Pfam" id="PF13372">
    <property type="entry name" value="Alginate_exp"/>
    <property type="match status" value="1"/>
</dbReference>
<dbReference type="Proteomes" id="UP000596074">
    <property type="component" value="Chromosome"/>
</dbReference>
<evidence type="ECO:0000313" key="2">
    <source>
        <dbReference type="EMBL" id="QQD23902.1"/>
    </source>
</evidence>
<proteinExistence type="predicted"/>
<dbReference type="AlphaFoldDB" id="A0A9X7UVP2"/>
<feature type="domain" description="Alginate export" evidence="1">
    <location>
        <begin position="60"/>
        <end position="265"/>
    </location>
</feature>
<keyword evidence="3" id="KW-1185">Reference proteome</keyword>
<dbReference type="KEGG" id="vcw:GJQ55_05140"/>
<sequence length="405" mass="44481">MSAGPTGRRRTQRSVIFYPRSFIMNKTVLSAAIAIGSLVLESSAGAEELSQFISAGKATADLRLRYENNDTDNNLKTADALTLRSRLGLQSGQVNGFSALVEIDDIRALVDNYSPESPGYNLVADPEDTEFNRVQISWNNDEFSAVLGRQRILLDNTRFVGNVGWRQNEQTFDAVKLGYKTPVYQAQYAYINQVNDITFNDVDVSHHLLNVNYSGFKPGSLTGYAYLLEDDATDTSNDTYGVRFSGKQAVNDLSVLYTAEYALQKTDKFDASYLALEGGVLVQGVTLALGYESLGSDDGAYGFQTPLATKHAFNGWADKFLNTPNDGLTDTYVKVATAVAGVNLLAFYHDYSAEQGSDDKGNEVNVQAGKNFGKYYSAGVKYAAYRKGDNGTDTDKAWLWLEAKF</sequence>